<sequence length="97" mass="10860">TYTITAVTKIGQCRQQHKHWHPCRHYCYGQRYHHYLQHHQPLPPTPPPAPTLPSPTPPPPTPPPSPTPPPPTSPPSDCIVVISPLQPRELCWCSVKG</sequence>
<protein>
    <submittedName>
        <fullName evidence="2">Uncharacterized protein</fullName>
    </submittedName>
</protein>
<feature type="compositionally biased region" description="Pro residues" evidence="1">
    <location>
        <begin position="41"/>
        <end position="74"/>
    </location>
</feature>
<evidence type="ECO:0000313" key="2">
    <source>
        <dbReference type="EMBL" id="KOF98887.1"/>
    </source>
</evidence>
<dbReference type="AlphaFoldDB" id="A0A0L8IBR2"/>
<gene>
    <name evidence="2" type="ORF">OCBIM_22022223mg</name>
</gene>
<feature type="region of interest" description="Disordered" evidence="1">
    <location>
        <begin position="38"/>
        <end position="79"/>
    </location>
</feature>
<evidence type="ECO:0000256" key="1">
    <source>
        <dbReference type="SAM" id="MobiDB-lite"/>
    </source>
</evidence>
<reference evidence="2" key="1">
    <citation type="submission" date="2015-07" db="EMBL/GenBank/DDBJ databases">
        <title>MeaNS - Measles Nucleotide Surveillance Program.</title>
        <authorList>
            <person name="Tran T."/>
            <person name="Druce J."/>
        </authorList>
    </citation>
    <scope>NUCLEOTIDE SEQUENCE</scope>
    <source>
        <strain evidence="2">UCB-OBI-ISO-001</strain>
        <tissue evidence="2">Gonad</tissue>
    </source>
</reference>
<accession>A0A0L8IBR2</accession>
<name>A0A0L8IBR2_OCTBM</name>
<organism evidence="2">
    <name type="scientific">Octopus bimaculoides</name>
    <name type="common">California two-spotted octopus</name>
    <dbReference type="NCBI Taxonomy" id="37653"/>
    <lineage>
        <taxon>Eukaryota</taxon>
        <taxon>Metazoa</taxon>
        <taxon>Spiralia</taxon>
        <taxon>Lophotrochozoa</taxon>
        <taxon>Mollusca</taxon>
        <taxon>Cephalopoda</taxon>
        <taxon>Coleoidea</taxon>
        <taxon>Octopodiformes</taxon>
        <taxon>Octopoda</taxon>
        <taxon>Incirrata</taxon>
        <taxon>Octopodidae</taxon>
        <taxon>Octopus</taxon>
    </lineage>
</organism>
<dbReference type="EMBL" id="KQ416062">
    <property type="protein sequence ID" value="KOF98887.1"/>
    <property type="molecule type" value="Genomic_DNA"/>
</dbReference>
<feature type="non-terminal residue" evidence="2">
    <location>
        <position position="1"/>
    </location>
</feature>
<proteinExistence type="predicted"/>